<feature type="domain" description="Bacteriophage tail tape measure C-terminal" evidence="3">
    <location>
        <begin position="628"/>
        <end position="700"/>
    </location>
</feature>
<evidence type="ECO:0000256" key="2">
    <source>
        <dbReference type="SAM" id="MobiDB-lite"/>
    </source>
</evidence>
<dbReference type="Pfam" id="PF09718">
    <property type="entry name" value="Tape_meas_lam_C"/>
    <property type="match status" value="1"/>
</dbReference>
<sequence>MAGVDDETAGATKALQFLGVDAKDAAGNLRDPAIVLNDIALKLAQFEDGAGKTAIAMELFGKSGAGMLPFLKDLADNQDLNIRLSAEQVLSAEHAVKALARMRAEYSFIAQTIVTSSIPAMTVLGEELRKVLLGTDDAVEGMKKLQQNKAITTWAENTAYALAVVIDALRAIAKSIQAVVGSFQAVWADVELAGTFLAGGEGLNPFSEKNRAKLQEALTKRNEIVRQANQNYTDLWEMPLLADSIEKRFADIRKGLDGASHAQDASRKRLNYNTASSTNSSNALSAMENQIRSLDRAVGEESNLLRDRQRIIDSYQSAGLIGIEEATTARVNAEEEYLSKIRSIYDQEEALVKKSLQTNAKTVQEKLKLQDKLSEIASKRSNLERQASQSNLENFFKASSINASQSMAGIESEVKELQRLVDEESGILKDRQRLIDLYENAGYISFKEASQARVAAQEDFVSKIGALYAEQEMLLEIALRKDAKTVQDRLKFEDKLSEIAKKRATLERDVQQSNVERLIRQPSETLKDLQEQAQRGQMELASIEEQIKTQRESRSISEVASLTLLSQARQRSAEELTKLAAQAEAIASASPGNEKFADSFKNIAEAAQRAATASEQLAQRARELSDPSAGIGKALKDVAEEASQVGRQMENATRSAFTGMTDALTQFVMTGKLSFRNLALSIIQDLIRIQIQSAITGPLAKAIGSMFPFAGGGIMTGNGPVPLRAYASGGVVTSPQLALFGEGSRPEAYVPLPDGRSIPVTMRGAGTVSAGGDVFNISVNVTEAGTAARGDEAGGRDLGRAIASAVRQELLAQKRAGGLLDSRRAM</sequence>
<dbReference type="InterPro" id="IPR006431">
    <property type="entry name" value="Phage_tape_meas_C"/>
</dbReference>
<name>A0A552LG29_9CHRO</name>
<evidence type="ECO:0000313" key="4">
    <source>
        <dbReference type="EMBL" id="TRV19150.1"/>
    </source>
</evidence>
<comment type="caution">
    <text evidence="4">The sequence shown here is derived from an EMBL/GenBank/DDBJ whole genome shotgun (WGS) entry which is preliminary data.</text>
</comment>
<gene>
    <name evidence="4" type="ORF">EWV88_19210</name>
</gene>
<feature type="coiled-coil region" evidence="1">
    <location>
        <begin position="496"/>
        <end position="546"/>
    </location>
</feature>
<accession>A0A552LG29</accession>
<protein>
    <recommendedName>
        <fullName evidence="3">Bacteriophage tail tape measure C-terminal domain-containing protein</fullName>
    </recommendedName>
</protein>
<evidence type="ECO:0000256" key="1">
    <source>
        <dbReference type="SAM" id="Coils"/>
    </source>
</evidence>
<proteinExistence type="predicted"/>
<evidence type="ECO:0000313" key="5">
    <source>
        <dbReference type="Proteomes" id="UP000318616"/>
    </source>
</evidence>
<dbReference type="Proteomes" id="UP000318616">
    <property type="component" value="Unassembled WGS sequence"/>
</dbReference>
<dbReference type="EMBL" id="SFAP01000237">
    <property type="protein sequence ID" value="TRV19150.1"/>
    <property type="molecule type" value="Genomic_DNA"/>
</dbReference>
<evidence type="ECO:0000259" key="3">
    <source>
        <dbReference type="Pfam" id="PF09718"/>
    </source>
</evidence>
<reference evidence="4 5" key="1">
    <citation type="submission" date="2019-01" db="EMBL/GenBank/DDBJ databases">
        <title>Coherence of Microcystis species and biogeography revealed through population genomics.</title>
        <authorList>
            <person name="Perez-Carrascal O.M."/>
            <person name="Terrat Y."/>
            <person name="Giani A."/>
            <person name="Fortin N."/>
            <person name="Tromas N."/>
            <person name="Shapiro B.J."/>
        </authorList>
    </citation>
    <scope>NUCLEOTIDE SEQUENCE [LARGE SCALE GENOMIC DNA]</scope>
    <source>
        <strain evidence="4">Mw_MB_S_20031200_S109D</strain>
    </source>
</reference>
<dbReference type="AlphaFoldDB" id="A0A552LG29"/>
<organism evidence="4 5">
    <name type="scientific">Microcystis wesenbergii Mw_MB_S_20031200_S109D</name>
    <dbReference type="NCBI Taxonomy" id="2486241"/>
    <lineage>
        <taxon>Bacteria</taxon>
        <taxon>Bacillati</taxon>
        <taxon>Cyanobacteriota</taxon>
        <taxon>Cyanophyceae</taxon>
        <taxon>Oscillatoriophycideae</taxon>
        <taxon>Chroococcales</taxon>
        <taxon>Microcystaceae</taxon>
        <taxon>Microcystis</taxon>
    </lineage>
</organism>
<keyword evidence="1" id="KW-0175">Coiled coil</keyword>
<feature type="region of interest" description="Disordered" evidence="2">
    <location>
        <begin position="263"/>
        <end position="284"/>
    </location>
</feature>
<feature type="compositionally biased region" description="Low complexity" evidence="2">
    <location>
        <begin position="271"/>
        <end position="284"/>
    </location>
</feature>